<dbReference type="GO" id="GO:0043953">
    <property type="term" value="P:protein transport by the Tat complex"/>
    <property type="evidence" value="ECO:0007669"/>
    <property type="project" value="TreeGrafter"/>
</dbReference>
<dbReference type="PROSITE" id="PS01218">
    <property type="entry name" value="TATC"/>
    <property type="match status" value="1"/>
</dbReference>
<comment type="subcellular location">
    <subcellularLocation>
        <location evidence="1">Membrane</location>
        <topology evidence="1">Multi-pass membrane protein</topology>
    </subcellularLocation>
</comment>
<evidence type="ECO:0008006" key="7">
    <source>
        <dbReference type="Google" id="ProtNLM"/>
    </source>
</evidence>
<evidence type="ECO:0000256" key="2">
    <source>
        <dbReference type="ARBA" id="ARBA00022692"/>
    </source>
</evidence>
<keyword evidence="4 5" id="KW-0472">Membrane</keyword>
<dbReference type="GO" id="GO:0009977">
    <property type="term" value="F:proton motive force dependent protein transmembrane transporter activity"/>
    <property type="evidence" value="ECO:0007669"/>
    <property type="project" value="TreeGrafter"/>
</dbReference>
<dbReference type="PRINTS" id="PR01840">
    <property type="entry name" value="TATCFAMILY"/>
</dbReference>
<dbReference type="AlphaFoldDB" id="A0A381US50"/>
<name>A0A381US50_9ZZZZ</name>
<dbReference type="PANTHER" id="PTHR30371">
    <property type="entry name" value="SEC-INDEPENDENT PROTEIN TRANSLOCASE PROTEIN TATC"/>
    <property type="match status" value="1"/>
</dbReference>
<dbReference type="GO" id="GO:0033281">
    <property type="term" value="C:TAT protein transport complex"/>
    <property type="evidence" value="ECO:0007669"/>
    <property type="project" value="TreeGrafter"/>
</dbReference>
<organism evidence="6">
    <name type="scientific">marine metagenome</name>
    <dbReference type="NCBI Taxonomy" id="408172"/>
    <lineage>
        <taxon>unclassified sequences</taxon>
        <taxon>metagenomes</taxon>
        <taxon>ecological metagenomes</taxon>
    </lineage>
</organism>
<accession>A0A381US50</accession>
<dbReference type="Pfam" id="PF00902">
    <property type="entry name" value="TatC"/>
    <property type="match status" value="1"/>
</dbReference>
<keyword evidence="3 5" id="KW-1133">Transmembrane helix</keyword>
<dbReference type="GO" id="GO:0065002">
    <property type="term" value="P:intracellular protein transmembrane transport"/>
    <property type="evidence" value="ECO:0007669"/>
    <property type="project" value="TreeGrafter"/>
</dbReference>
<protein>
    <recommendedName>
        <fullName evidence="7">Sec-independent protein translocase protein TatC</fullName>
    </recommendedName>
</protein>
<evidence type="ECO:0000256" key="4">
    <source>
        <dbReference type="ARBA" id="ARBA00023136"/>
    </source>
</evidence>
<evidence type="ECO:0000313" key="6">
    <source>
        <dbReference type="EMBL" id="SVA30966.1"/>
    </source>
</evidence>
<reference evidence="6" key="1">
    <citation type="submission" date="2018-05" db="EMBL/GenBank/DDBJ databases">
        <authorList>
            <person name="Lanie J.A."/>
            <person name="Ng W.-L."/>
            <person name="Kazmierczak K.M."/>
            <person name="Andrzejewski T.M."/>
            <person name="Davidsen T.M."/>
            <person name="Wayne K.J."/>
            <person name="Tettelin H."/>
            <person name="Glass J.I."/>
            <person name="Rusch D."/>
            <person name="Podicherti R."/>
            <person name="Tsui H.-C.T."/>
            <person name="Winkler M.E."/>
        </authorList>
    </citation>
    <scope>NUCLEOTIDE SEQUENCE</scope>
</reference>
<evidence type="ECO:0000256" key="3">
    <source>
        <dbReference type="ARBA" id="ARBA00022989"/>
    </source>
</evidence>
<dbReference type="InterPro" id="IPR002033">
    <property type="entry name" value="TatC"/>
</dbReference>
<sequence>MGFLDHLEELRWRIIKIIIAILAGGLIVFGFIDLILEIMLYPISRASSVNPIRLQVLSVQGMFLIKWTIAVIGGIIIAIPVITYQCWKFITPGLYVNEKRFALPFTFFSFISFSIGILFGYFVLIPYSLNFFSGLTSGGIENNFSINYYFSFIVWILLGTGLIFQLPVITLLLSIIGLLTPSFMRHYRRHSIIVILVMASLITPPDPVSMVIMAIPLVLLYEASIGISWIINRRTA</sequence>
<feature type="transmembrane region" description="Helical" evidence="5">
    <location>
        <begin position="17"/>
        <end position="43"/>
    </location>
</feature>
<dbReference type="InterPro" id="IPR019820">
    <property type="entry name" value="Sec-indep_translocase_CS"/>
</dbReference>
<feature type="transmembrane region" description="Helical" evidence="5">
    <location>
        <begin position="149"/>
        <end position="175"/>
    </location>
</feature>
<feature type="transmembrane region" description="Helical" evidence="5">
    <location>
        <begin position="105"/>
        <end position="129"/>
    </location>
</feature>
<dbReference type="HAMAP" id="MF_00902">
    <property type="entry name" value="TatC"/>
    <property type="match status" value="1"/>
</dbReference>
<keyword evidence="2 5" id="KW-0812">Transmembrane</keyword>
<feature type="transmembrane region" description="Helical" evidence="5">
    <location>
        <begin position="187"/>
        <end position="204"/>
    </location>
</feature>
<gene>
    <name evidence="6" type="ORF">METZ01_LOCUS83820</name>
</gene>
<feature type="transmembrane region" description="Helical" evidence="5">
    <location>
        <begin position="63"/>
        <end position="84"/>
    </location>
</feature>
<dbReference type="EMBL" id="UINC01007018">
    <property type="protein sequence ID" value="SVA30966.1"/>
    <property type="molecule type" value="Genomic_DNA"/>
</dbReference>
<evidence type="ECO:0000256" key="1">
    <source>
        <dbReference type="ARBA" id="ARBA00004141"/>
    </source>
</evidence>
<proteinExistence type="inferred from homology"/>
<feature type="transmembrane region" description="Helical" evidence="5">
    <location>
        <begin position="210"/>
        <end position="231"/>
    </location>
</feature>
<evidence type="ECO:0000256" key="5">
    <source>
        <dbReference type="SAM" id="Phobius"/>
    </source>
</evidence>
<dbReference type="PANTHER" id="PTHR30371:SF0">
    <property type="entry name" value="SEC-INDEPENDENT PROTEIN TRANSLOCASE PROTEIN TATC, CHLOROPLASTIC-RELATED"/>
    <property type="match status" value="1"/>
</dbReference>
<dbReference type="NCBIfam" id="TIGR00945">
    <property type="entry name" value="tatC"/>
    <property type="match status" value="1"/>
</dbReference>